<reference evidence="3 4" key="1">
    <citation type="submission" date="2021-03" db="EMBL/GenBank/DDBJ databases">
        <title>Enterococcal diversity collection.</title>
        <authorList>
            <person name="Gilmore M.S."/>
            <person name="Schwartzman J."/>
            <person name="Van Tyne D."/>
            <person name="Martin M."/>
            <person name="Earl A.M."/>
            <person name="Manson A.L."/>
            <person name="Straub T."/>
            <person name="Salamzade R."/>
            <person name="Saavedra J."/>
            <person name="Lebreton F."/>
            <person name="Prichula J."/>
            <person name="Schaufler K."/>
            <person name="Gaca A."/>
            <person name="Sgardioli B."/>
            <person name="Wagenaar J."/>
            <person name="Strong T."/>
        </authorList>
    </citation>
    <scope>NUCLEOTIDE SEQUENCE [LARGE SCALE GENOMIC DNA]</scope>
    <source>
        <strain evidence="3 4">MJM16</strain>
    </source>
</reference>
<sequence length="218" mass="24731">MSKKLKRLRNAIGLFLLFVIYTISLKVIDVQKVGPKQSEVGFATINKYFLNIIGTNLFWYRVTEIIGIFPLLVVSCFAIYGFWQLITRKKMSLVDQEILYLGFVYAGIAAVYIFFEHVVINYRPILVEGQLEPSYPSSHTFLAITVLLTAFCVLKDQSRIKEIVSYLCLIGLFFLVIGRLLSGVHWITDIFGGILLGLSVASCYAGMLERNIDKIKKP</sequence>
<evidence type="ECO:0000313" key="4">
    <source>
        <dbReference type="Proteomes" id="UP000664495"/>
    </source>
</evidence>
<protein>
    <submittedName>
        <fullName evidence="3">Phosphatase PAP2 family protein</fullName>
    </submittedName>
</protein>
<keyword evidence="1" id="KW-0812">Transmembrane</keyword>
<gene>
    <name evidence="3" type="ORF">JZO85_15500</name>
</gene>
<feature type="transmembrane region" description="Helical" evidence="1">
    <location>
        <begin position="190"/>
        <end position="208"/>
    </location>
</feature>
<accession>A0ABS3HJM7</accession>
<feature type="domain" description="Phosphatidic acid phosphatase type 2/haloperoxidase" evidence="2">
    <location>
        <begin position="101"/>
        <end position="205"/>
    </location>
</feature>
<dbReference type="Gene3D" id="1.20.144.10">
    <property type="entry name" value="Phosphatidic acid phosphatase type 2/haloperoxidase"/>
    <property type="match status" value="1"/>
</dbReference>
<dbReference type="CDD" id="cd01610">
    <property type="entry name" value="PAP2_like"/>
    <property type="match status" value="1"/>
</dbReference>
<evidence type="ECO:0000313" key="3">
    <source>
        <dbReference type="EMBL" id="MBO0453667.1"/>
    </source>
</evidence>
<feature type="transmembrane region" description="Helical" evidence="1">
    <location>
        <begin position="166"/>
        <end position="184"/>
    </location>
</feature>
<dbReference type="EMBL" id="JAFLVR010000035">
    <property type="protein sequence ID" value="MBO0453667.1"/>
    <property type="molecule type" value="Genomic_DNA"/>
</dbReference>
<dbReference type="SUPFAM" id="SSF48317">
    <property type="entry name" value="Acid phosphatase/Vanadium-dependent haloperoxidase"/>
    <property type="match status" value="1"/>
</dbReference>
<dbReference type="RefSeq" id="WP_207109423.1">
    <property type="nucleotide sequence ID" value="NZ_JAFLVR010000035.1"/>
</dbReference>
<keyword evidence="1" id="KW-0472">Membrane</keyword>
<proteinExistence type="predicted"/>
<evidence type="ECO:0000259" key="2">
    <source>
        <dbReference type="SMART" id="SM00014"/>
    </source>
</evidence>
<dbReference type="InterPro" id="IPR036938">
    <property type="entry name" value="PAP2/HPO_sf"/>
</dbReference>
<keyword evidence="1" id="KW-1133">Transmembrane helix</keyword>
<organism evidence="3 4">
    <name type="scientific">Candidatus Enterococcus murrayae</name>
    <dbReference type="NCBI Taxonomy" id="2815321"/>
    <lineage>
        <taxon>Bacteria</taxon>
        <taxon>Bacillati</taxon>
        <taxon>Bacillota</taxon>
        <taxon>Bacilli</taxon>
        <taxon>Lactobacillales</taxon>
        <taxon>Enterococcaceae</taxon>
        <taxon>Enterococcus</taxon>
    </lineage>
</organism>
<name>A0ABS3HJM7_9ENTE</name>
<feature type="transmembrane region" description="Helical" evidence="1">
    <location>
        <begin position="12"/>
        <end position="28"/>
    </location>
</feature>
<evidence type="ECO:0000256" key="1">
    <source>
        <dbReference type="SAM" id="Phobius"/>
    </source>
</evidence>
<dbReference type="SMART" id="SM00014">
    <property type="entry name" value="acidPPc"/>
    <property type="match status" value="1"/>
</dbReference>
<feature type="transmembrane region" description="Helical" evidence="1">
    <location>
        <begin position="135"/>
        <end position="154"/>
    </location>
</feature>
<dbReference type="Pfam" id="PF01569">
    <property type="entry name" value="PAP2"/>
    <property type="match status" value="1"/>
</dbReference>
<comment type="caution">
    <text evidence="3">The sequence shown here is derived from an EMBL/GenBank/DDBJ whole genome shotgun (WGS) entry which is preliminary data.</text>
</comment>
<feature type="transmembrane region" description="Helical" evidence="1">
    <location>
        <begin position="98"/>
        <end position="115"/>
    </location>
</feature>
<feature type="transmembrane region" description="Helical" evidence="1">
    <location>
        <begin position="65"/>
        <end position="86"/>
    </location>
</feature>
<keyword evidence="4" id="KW-1185">Reference proteome</keyword>
<dbReference type="Proteomes" id="UP000664495">
    <property type="component" value="Unassembled WGS sequence"/>
</dbReference>
<dbReference type="InterPro" id="IPR000326">
    <property type="entry name" value="PAP2/HPO"/>
</dbReference>